<sequence>TGGPSMVHEGEDALLTCVVMTPYNNDTVLWRKGPNEILSAGMNRVTGDKRISILHDDSPKGRSPLGGDVWVLLIKDARQNDSDVYVCEVNSDPVVRSFHPLRVKKAKKANTTDATSTTASASESTTSRSKAEPTSAEEEEDDEDEEITPDGVPPITHDFTGCCQANNVSEACLGFCVLHNILDGATGVEPEQCEKDFPNIVRCMADGRNHVPCCLEKGIPDLCQDMCRGEYTPFTDLLKSRVSCVQHTLPGLQCILDNIQKLPSEPQAISVEALTERSLQVSWSPPEQLAKTVKYYQINATKLHSFDQDFLANGTTKDSLISIQVSADQSSAIVSNLEPFTMYTVTVSAHNNFGSSLPSIRIRALTLENGVVNKETSVAVVPVLPDVRGCCMKNGVSHRTCLDKMCDPVKADFTEVPDLMVCAPWANITFACLANKIDHTPCCKSRGIPDACLPFCSGTVRAINFNYFKCLQYMSDYSSCLLQGYGVLSGPPSKLKAPLIAPHFVVLEWKPPKILPDTVTSYHLHYRRLGSGEEYAVLEKEQAPVIVEDLEAGQYYEAFVVAVNAHGKGGPSPRLVFQTKRESHAEVTTPSYNMTACCHASGLLPQCSPLCSYDVKMSDLQKLGNTCRGQIATIVRCSAGGRDHTSCCARRAVPPKCQSLCRGVITQSPADCLPYAGNIIQCFEEGIGHIPPPVEDLHVTSVTNTSISLAWVPSETDVNNTDTKQIDYVVQYGKVDNMTMYETIIKLENEVNTTETDIELNNLEPKALYRITVIARGLHGTSLPSSMLLINTSRTDKASTVFGAPSPPHSLSVSSHSATWINVAWQPPEFSHPHETITYRVIHKVANNFTVIDTRLLGVRIANLQPNTQHIVYVVALGAKGTSLPSETLVAWTDPALPAFVDPPTVHPSDIISEGGSMTILCLALGNPAPTISLYVGGHLVRQDTSRHMITVIHNVTIDMEHISCYADNGYGIPMQASKKVNISFAPRIQASGITVASVGESVDLKCTVRARPIPKTMFWRDHDGRVPVIQGGNFDMSMKNDVDDSSLYTMTMTINKLTAEEVGDYFCHAENALGSSTRAVSVRIRNTAASTNISECCVMQNVSSACMSACSFYIDIESVIDRPECIVDFDKLMKCAADGSDHRGCCASKDIPRRCLNWCRGEPISPPGTCALQHTRTIVGCFQENRERLPGPPQNLQVQILNDEEAIIRWEPPVKNPHTVEGYRVFWHDLEPVSDNLSNVISGLGTSRLDAKETSIKLEGLKPDVMYELVIKAGNHFGASVLSEPLRFTLGDHHITSASQASNAGVISGIIAGILAIALAIAALVIMKKRRIGQKQANGGVAFENPSYLREMNVEHVQIPAVSGQAGTDWRQESLHTANGTATTGLSQENSVVPMDTEVNPSLYEELKLGHDRAGFKRLVS</sequence>
<dbReference type="SUPFAM" id="SSF49265">
    <property type="entry name" value="Fibronectin type III"/>
    <property type="match status" value="3"/>
</dbReference>
<dbReference type="CDD" id="cd00063">
    <property type="entry name" value="FN3"/>
    <property type="match status" value="5"/>
</dbReference>
<dbReference type="InterPro" id="IPR003961">
    <property type="entry name" value="FN3_dom"/>
</dbReference>
<dbReference type="SMART" id="SM00060">
    <property type="entry name" value="FN3"/>
    <property type="match status" value="5"/>
</dbReference>
<dbReference type="PANTHER" id="PTHR13817:SF155">
    <property type="entry name" value="IG-LIKE AND FIBRONECTIN TYPE-III DOMAIN-CONTAINING PROTEIN C25G4.10"/>
    <property type="match status" value="1"/>
</dbReference>
<dbReference type="InterPro" id="IPR036179">
    <property type="entry name" value="Ig-like_dom_sf"/>
</dbReference>
<feature type="domain" description="Fibronectin type-III" evidence="5">
    <location>
        <begin position="1193"/>
        <end position="1294"/>
    </location>
</feature>
<evidence type="ECO:0000256" key="1">
    <source>
        <dbReference type="ARBA" id="ARBA00022737"/>
    </source>
</evidence>
<dbReference type="InterPro" id="IPR013106">
    <property type="entry name" value="Ig_V-set"/>
</dbReference>
<evidence type="ECO:0000256" key="2">
    <source>
        <dbReference type="SAM" id="MobiDB-lite"/>
    </source>
</evidence>
<keyword evidence="6" id="KW-0675">Receptor</keyword>
<feature type="domain" description="Ig-like" evidence="4">
    <location>
        <begin position="1"/>
        <end position="97"/>
    </location>
</feature>
<feature type="domain" description="Fibronectin type-III" evidence="5">
    <location>
        <begin position="693"/>
        <end position="795"/>
    </location>
</feature>
<dbReference type="InterPro" id="IPR036116">
    <property type="entry name" value="FN3_sf"/>
</dbReference>
<evidence type="ECO:0000259" key="5">
    <source>
        <dbReference type="PROSITE" id="PS50853"/>
    </source>
</evidence>
<dbReference type="Pfam" id="PF00041">
    <property type="entry name" value="fn3"/>
    <property type="match status" value="5"/>
</dbReference>
<evidence type="ECO:0000313" key="6">
    <source>
        <dbReference type="EMBL" id="JAN95137.1"/>
    </source>
</evidence>
<reference evidence="6" key="1">
    <citation type="journal article" date="2016" name="PLoS ONE">
        <title>A Deep Insight into the Sialome of Male and Female Aedes aegypti Mosquitoes.</title>
        <authorList>
            <person name="Ribeiro J.M."/>
            <person name="Martin-Martin I."/>
            <person name="Arca B."/>
            <person name="Calvo E."/>
        </authorList>
    </citation>
    <scope>NUCLEOTIDE SEQUENCE</scope>
    <source>
        <strain evidence="6">Liverpool</strain>
        <tissue evidence="6">Salivary glands</tissue>
    </source>
</reference>
<feature type="domain" description="Fibronectin type-III" evidence="5">
    <location>
        <begin position="807"/>
        <end position="896"/>
    </location>
</feature>
<feature type="domain" description="Fibronectin type-III" evidence="5">
    <location>
        <begin position="265"/>
        <end position="369"/>
    </location>
</feature>
<feature type="compositionally biased region" description="Acidic residues" evidence="2">
    <location>
        <begin position="135"/>
        <end position="148"/>
    </location>
</feature>
<keyword evidence="1" id="KW-0677">Repeat</keyword>
<dbReference type="PROSITE" id="PS50835">
    <property type="entry name" value="IG_LIKE"/>
    <property type="match status" value="2"/>
</dbReference>
<dbReference type="SMART" id="SM00408">
    <property type="entry name" value="IGc2"/>
    <property type="match status" value="3"/>
</dbReference>
<dbReference type="PROSITE" id="PS50853">
    <property type="entry name" value="FN3"/>
    <property type="match status" value="5"/>
</dbReference>
<dbReference type="InterPro" id="IPR003598">
    <property type="entry name" value="Ig_sub2"/>
</dbReference>
<dbReference type="Pfam" id="PF13927">
    <property type="entry name" value="Ig_3"/>
    <property type="match status" value="1"/>
</dbReference>
<evidence type="ECO:0000259" key="4">
    <source>
        <dbReference type="PROSITE" id="PS50835"/>
    </source>
</evidence>
<dbReference type="InterPro" id="IPR002602">
    <property type="entry name" value="DB"/>
</dbReference>
<dbReference type="Gene3D" id="2.60.40.10">
    <property type="entry name" value="Immunoglobulins"/>
    <property type="match status" value="8"/>
</dbReference>
<feature type="domain" description="Ig-like" evidence="4">
    <location>
        <begin position="987"/>
        <end position="1082"/>
    </location>
</feature>
<feature type="region of interest" description="Disordered" evidence="2">
    <location>
        <begin position="105"/>
        <end position="151"/>
    </location>
</feature>
<dbReference type="EMBL" id="GDUN01000782">
    <property type="protein sequence ID" value="JAN95137.1"/>
    <property type="molecule type" value="mRNA"/>
</dbReference>
<evidence type="ECO:0000256" key="3">
    <source>
        <dbReference type="SAM" id="Phobius"/>
    </source>
</evidence>
<organism evidence="6">
    <name type="scientific">Aedes aegypti</name>
    <name type="common">Yellowfever mosquito</name>
    <name type="synonym">Culex aegypti</name>
    <dbReference type="NCBI Taxonomy" id="7159"/>
    <lineage>
        <taxon>Eukaryota</taxon>
        <taxon>Metazoa</taxon>
        <taxon>Ecdysozoa</taxon>
        <taxon>Arthropoda</taxon>
        <taxon>Hexapoda</taxon>
        <taxon>Insecta</taxon>
        <taxon>Pterygota</taxon>
        <taxon>Neoptera</taxon>
        <taxon>Endopterygota</taxon>
        <taxon>Diptera</taxon>
        <taxon>Nematocera</taxon>
        <taxon>Culicoidea</taxon>
        <taxon>Culicidae</taxon>
        <taxon>Culicinae</taxon>
        <taxon>Aedini</taxon>
        <taxon>Aedes</taxon>
        <taxon>Stegomyia</taxon>
    </lineage>
</organism>
<dbReference type="InterPro" id="IPR003599">
    <property type="entry name" value="Ig_sub"/>
</dbReference>
<dbReference type="SMART" id="SM00406">
    <property type="entry name" value="IGv"/>
    <property type="match status" value="2"/>
</dbReference>
<accession>A0A0P6K0T8</accession>
<dbReference type="Pfam" id="PF01682">
    <property type="entry name" value="DB"/>
    <property type="match status" value="4"/>
</dbReference>
<dbReference type="InterPro" id="IPR013783">
    <property type="entry name" value="Ig-like_fold"/>
</dbReference>
<feature type="compositionally biased region" description="Low complexity" evidence="2">
    <location>
        <begin position="109"/>
        <end position="128"/>
    </location>
</feature>
<feature type="non-terminal residue" evidence="6">
    <location>
        <position position="1"/>
    </location>
</feature>
<proteinExistence type="evidence at transcript level"/>
<dbReference type="SMART" id="SM00409">
    <property type="entry name" value="IG"/>
    <property type="match status" value="2"/>
</dbReference>
<protein>
    <submittedName>
        <fullName evidence="6">Putative receptor mediating netrin-dependent axon guidance</fullName>
    </submittedName>
</protein>
<keyword evidence="3" id="KW-0812">Transmembrane</keyword>
<dbReference type="InterPro" id="IPR050964">
    <property type="entry name" value="Striated_Muscle_Regulatory"/>
</dbReference>
<keyword evidence="3" id="KW-0472">Membrane</keyword>
<keyword evidence="3" id="KW-1133">Transmembrane helix</keyword>
<feature type="transmembrane region" description="Helical" evidence="3">
    <location>
        <begin position="1305"/>
        <end position="1327"/>
    </location>
</feature>
<dbReference type="VEuPathDB" id="VectorBase:AAEL003133"/>
<dbReference type="PANTHER" id="PTHR13817">
    <property type="entry name" value="TITIN"/>
    <property type="match status" value="1"/>
</dbReference>
<dbReference type="SUPFAM" id="SSF48726">
    <property type="entry name" value="Immunoglobulin"/>
    <property type="match status" value="2"/>
</dbReference>
<feature type="domain" description="Fibronectin type-III" evidence="5">
    <location>
        <begin position="491"/>
        <end position="582"/>
    </location>
</feature>
<name>A0A0P6K0T8_AEDAE</name>
<dbReference type="InterPro" id="IPR007110">
    <property type="entry name" value="Ig-like_dom"/>
</dbReference>